<dbReference type="AlphaFoldDB" id="A0A0H2QZP7"/>
<organism evidence="1 2">
    <name type="scientific">Schizopora paradoxa</name>
    <dbReference type="NCBI Taxonomy" id="27342"/>
    <lineage>
        <taxon>Eukaryota</taxon>
        <taxon>Fungi</taxon>
        <taxon>Dikarya</taxon>
        <taxon>Basidiomycota</taxon>
        <taxon>Agaricomycotina</taxon>
        <taxon>Agaricomycetes</taxon>
        <taxon>Hymenochaetales</taxon>
        <taxon>Schizoporaceae</taxon>
        <taxon>Schizopora</taxon>
    </lineage>
</organism>
<reference evidence="1 2" key="1">
    <citation type="submission" date="2015-04" db="EMBL/GenBank/DDBJ databases">
        <title>Complete genome sequence of Schizopora paradoxa KUC8140, a cosmopolitan wood degrader in East Asia.</title>
        <authorList>
            <consortium name="DOE Joint Genome Institute"/>
            <person name="Min B."/>
            <person name="Park H."/>
            <person name="Jang Y."/>
            <person name="Kim J.-J."/>
            <person name="Kim K.H."/>
            <person name="Pangilinan J."/>
            <person name="Lipzen A."/>
            <person name="Riley R."/>
            <person name="Grigoriev I.V."/>
            <person name="Spatafora J.W."/>
            <person name="Choi I.-G."/>
        </authorList>
    </citation>
    <scope>NUCLEOTIDE SEQUENCE [LARGE SCALE GENOMIC DNA]</scope>
    <source>
        <strain evidence="1 2">KUC8140</strain>
    </source>
</reference>
<evidence type="ECO:0000313" key="2">
    <source>
        <dbReference type="Proteomes" id="UP000053477"/>
    </source>
</evidence>
<evidence type="ECO:0000313" key="1">
    <source>
        <dbReference type="EMBL" id="KLO04462.1"/>
    </source>
</evidence>
<dbReference type="Proteomes" id="UP000053477">
    <property type="component" value="Unassembled WGS sequence"/>
</dbReference>
<dbReference type="InParanoid" id="A0A0H2QZP7"/>
<accession>A0A0H2QZP7</accession>
<protein>
    <submittedName>
        <fullName evidence="1">Uncharacterized protein</fullName>
    </submittedName>
</protein>
<gene>
    <name evidence="1" type="ORF">SCHPADRAFT_911640</name>
</gene>
<dbReference type="EMBL" id="KQ086533">
    <property type="protein sequence ID" value="KLO04462.1"/>
    <property type="molecule type" value="Genomic_DNA"/>
</dbReference>
<keyword evidence="2" id="KW-1185">Reference proteome</keyword>
<proteinExistence type="predicted"/>
<sequence>MGSEAISADTFLHSRLLLFSWYVGDDGAVDPAVSRPPFADAGEFFIAVLLAKCDVDEAFFGGLVSSELMRIDEHADIRVVIKTLHLVAYRLVDGGEAYAAVAAVVLQVHPRRVRWTCISQRRGAVHSGGSAAAICLPLLPMGSGRMGKKVG</sequence>
<name>A0A0H2QZP7_9AGAM</name>